<dbReference type="GO" id="GO:0055085">
    <property type="term" value="P:transmembrane transport"/>
    <property type="evidence" value="ECO:0007669"/>
    <property type="project" value="InterPro"/>
</dbReference>
<dbReference type="Gene3D" id="1.10.3720.10">
    <property type="entry name" value="MetI-like"/>
    <property type="match status" value="1"/>
</dbReference>
<feature type="domain" description="ABC transmembrane type-1" evidence="7">
    <location>
        <begin position="19"/>
        <end position="198"/>
    </location>
</feature>
<comment type="similarity">
    <text evidence="6">Belongs to the binding-protein-dependent transport system permease family.</text>
</comment>
<evidence type="ECO:0000313" key="8">
    <source>
        <dbReference type="EMBL" id="TLS49878.1"/>
    </source>
</evidence>
<evidence type="ECO:0000256" key="3">
    <source>
        <dbReference type="ARBA" id="ARBA00022692"/>
    </source>
</evidence>
<keyword evidence="2 6" id="KW-0813">Transport</keyword>
<dbReference type="PANTHER" id="PTHR30177:SF4">
    <property type="entry name" value="OSMOPROTECTANT IMPORT PERMEASE PROTEIN OSMW"/>
    <property type="match status" value="1"/>
</dbReference>
<feature type="transmembrane region" description="Helical" evidence="6">
    <location>
        <begin position="137"/>
        <end position="160"/>
    </location>
</feature>
<protein>
    <submittedName>
        <fullName evidence="8">ABC transporter permease</fullName>
    </submittedName>
</protein>
<evidence type="ECO:0000256" key="6">
    <source>
        <dbReference type="RuleBase" id="RU363032"/>
    </source>
</evidence>
<keyword evidence="9" id="KW-1185">Reference proteome</keyword>
<organism evidence="8 9">
    <name type="scientific">Paenibacillus antri</name>
    <dbReference type="NCBI Taxonomy" id="2582848"/>
    <lineage>
        <taxon>Bacteria</taxon>
        <taxon>Bacillati</taxon>
        <taxon>Bacillota</taxon>
        <taxon>Bacilli</taxon>
        <taxon>Bacillales</taxon>
        <taxon>Paenibacillaceae</taxon>
        <taxon>Paenibacillus</taxon>
    </lineage>
</organism>
<dbReference type="PROSITE" id="PS50928">
    <property type="entry name" value="ABC_TM1"/>
    <property type="match status" value="1"/>
</dbReference>
<dbReference type="FunFam" id="1.10.3720.10:FF:000001">
    <property type="entry name" value="Glycine betaine ABC transporter, permease"/>
    <property type="match status" value="1"/>
</dbReference>
<comment type="subcellular location">
    <subcellularLocation>
        <location evidence="6">Cell membrane</location>
        <topology evidence="6">Multi-pass membrane protein</topology>
    </subcellularLocation>
    <subcellularLocation>
        <location evidence="1">Membrane</location>
        <topology evidence="1">Multi-pass membrane protein</topology>
    </subcellularLocation>
</comment>
<dbReference type="AlphaFoldDB" id="A0A5R9G914"/>
<gene>
    <name evidence="8" type="ORF">FE782_23020</name>
</gene>
<reference evidence="8 9" key="1">
    <citation type="submission" date="2019-05" db="EMBL/GenBank/DDBJ databases">
        <authorList>
            <person name="Narsing Rao M.P."/>
            <person name="Li W.J."/>
        </authorList>
    </citation>
    <scope>NUCLEOTIDE SEQUENCE [LARGE SCALE GENOMIC DNA]</scope>
    <source>
        <strain evidence="8 9">SYSU_K30003</strain>
    </source>
</reference>
<feature type="transmembrane region" description="Helical" evidence="6">
    <location>
        <begin position="20"/>
        <end position="41"/>
    </location>
</feature>
<dbReference type="PANTHER" id="PTHR30177">
    <property type="entry name" value="GLYCINE BETAINE/L-PROLINE TRANSPORT SYSTEM PERMEASE PROTEIN PROW"/>
    <property type="match status" value="1"/>
</dbReference>
<dbReference type="OrthoDB" id="9801163at2"/>
<keyword evidence="5 6" id="KW-0472">Membrane</keyword>
<evidence type="ECO:0000256" key="4">
    <source>
        <dbReference type="ARBA" id="ARBA00022989"/>
    </source>
</evidence>
<accession>A0A5R9G914</accession>
<dbReference type="EMBL" id="VCIW01000018">
    <property type="protein sequence ID" value="TLS49878.1"/>
    <property type="molecule type" value="Genomic_DNA"/>
</dbReference>
<dbReference type="CDD" id="cd06261">
    <property type="entry name" value="TM_PBP2"/>
    <property type="match status" value="1"/>
</dbReference>
<name>A0A5R9G914_9BACL</name>
<dbReference type="Pfam" id="PF00528">
    <property type="entry name" value="BPD_transp_1"/>
    <property type="match status" value="1"/>
</dbReference>
<evidence type="ECO:0000313" key="9">
    <source>
        <dbReference type="Proteomes" id="UP000309676"/>
    </source>
</evidence>
<dbReference type="InterPro" id="IPR051204">
    <property type="entry name" value="ABC_transp_perm/SBD"/>
</dbReference>
<dbReference type="SUPFAM" id="SSF161098">
    <property type="entry name" value="MetI-like"/>
    <property type="match status" value="1"/>
</dbReference>
<dbReference type="Proteomes" id="UP000309676">
    <property type="component" value="Unassembled WGS sequence"/>
</dbReference>
<dbReference type="InterPro" id="IPR035906">
    <property type="entry name" value="MetI-like_sf"/>
</dbReference>
<keyword evidence="4 6" id="KW-1133">Transmembrane helix</keyword>
<evidence type="ECO:0000256" key="5">
    <source>
        <dbReference type="ARBA" id="ARBA00023136"/>
    </source>
</evidence>
<dbReference type="GO" id="GO:0031460">
    <property type="term" value="P:glycine betaine transport"/>
    <property type="evidence" value="ECO:0007669"/>
    <property type="project" value="TreeGrafter"/>
</dbReference>
<feature type="transmembrane region" description="Helical" evidence="6">
    <location>
        <begin position="180"/>
        <end position="198"/>
    </location>
</feature>
<dbReference type="InterPro" id="IPR000515">
    <property type="entry name" value="MetI-like"/>
</dbReference>
<evidence type="ECO:0000256" key="1">
    <source>
        <dbReference type="ARBA" id="ARBA00004141"/>
    </source>
</evidence>
<evidence type="ECO:0000259" key="7">
    <source>
        <dbReference type="PROSITE" id="PS50928"/>
    </source>
</evidence>
<sequence length="210" mass="22306">MNDFFEYVAKHGDTILSMTIDHIAMVASGLGLALLVGIPLGMVCARRERLGRWILGAANVIQVFPSLALLALLMIVLGLGFKTVVVGLFLYSLLPIIRNTSVGLKQVDKVVVEAGRGIGMNAWQLLWKVQFPLSLPFLLAGIRVAAVIAIGVATIAPLIGGGGLGKEIYAGINLRNDIRIFAGAVPAALLAIVADASLGRWERKLNVKNS</sequence>
<dbReference type="GO" id="GO:0005886">
    <property type="term" value="C:plasma membrane"/>
    <property type="evidence" value="ECO:0007669"/>
    <property type="project" value="UniProtKB-SubCell"/>
</dbReference>
<comment type="caution">
    <text evidence="8">The sequence shown here is derived from an EMBL/GenBank/DDBJ whole genome shotgun (WGS) entry which is preliminary data.</text>
</comment>
<evidence type="ECO:0000256" key="2">
    <source>
        <dbReference type="ARBA" id="ARBA00022448"/>
    </source>
</evidence>
<keyword evidence="3 6" id="KW-0812">Transmembrane</keyword>
<dbReference type="RefSeq" id="WP_138196698.1">
    <property type="nucleotide sequence ID" value="NZ_VCIW01000018.1"/>
</dbReference>
<proteinExistence type="inferred from homology"/>